<dbReference type="SUPFAM" id="SSF52540">
    <property type="entry name" value="P-loop containing nucleoside triphosphate hydrolases"/>
    <property type="match status" value="1"/>
</dbReference>
<evidence type="ECO:0000256" key="2">
    <source>
        <dbReference type="ARBA" id="ARBA00012955"/>
    </source>
</evidence>
<feature type="compositionally biased region" description="Acidic residues" evidence="6">
    <location>
        <begin position="149"/>
        <end position="160"/>
    </location>
</feature>
<comment type="caution">
    <text evidence="7">The sequence shown here is derived from an EMBL/GenBank/DDBJ whole genome shotgun (WGS) entry which is preliminary data.</text>
</comment>
<evidence type="ECO:0000256" key="3">
    <source>
        <dbReference type="ARBA" id="ARBA00022679"/>
    </source>
</evidence>
<evidence type="ECO:0000256" key="4">
    <source>
        <dbReference type="ARBA" id="ARBA00022741"/>
    </source>
</evidence>
<feature type="compositionally biased region" description="Basic and acidic residues" evidence="6">
    <location>
        <begin position="590"/>
        <end position="599"/>
    </location>
</feature>
<dbReference type="PROSITE" id="PS00113">
    <property type="entry name" value="ADENYLATE_KINASE"/>
    <property type="match status" value="1"/>
</dbReference>
<feature type="compositionally biased region" description="Low complexity" evidence="6">
    <location>
        <begin position="777"/>
        <end position="790"/>
    </location>
</feature>
<feature type="region of interest" description="Disordered" evidence="6">
    <location>
        <begin position="882"/>
        <end position="901"/>
    </location>
</feature>
<feature type="compositionally biased region" description="Gly residues" evidence="6">
    <location>
        <begin position="166"/>
        <end position="181"/>
    </location>
</feature>
<feature type="compositionally biased region" description="Low complexity" evidence="6">
    <location>
        <begin position="1231"/>
        <end position="1240"/>
    </location>
</feature>
<evidence type="ECO:0000256" key="1">
    <source>
        <dbReference type="ARBA" id="ARBA00007220"/>
    </source>
</evidence>
<comment type="similarity">
    <text evidence="1">Belongs to the adenylate kinase family.</text>
</comment>
<gene>
    <name evidence="7" type="ORF">VaNZ11_005580</name>
</gene>
<keyword evidence="8" id="KW-1185">Reference proteome</keyword>
<sequence>MKKNIFIYPCDSFVGRSVANAFSAAGHAVSGLAIEGLNIPSSVKTAIRVTDPDAAIAQKQLLLTADVVIYDLLGNERATRDAVVQLTQQPYGGREVLFVAVSSPLVWAATRPNPSTLFAAAAGPGGGPGGGATGSSGEWGGGEGQGGGADEDGMGVDGLDDAPWPGAGGPNGSGAGTGSGYGDELSAPDSALGAPVSDSGREDRPFSPLAVAPTFRAPEDVPRRLPAATARAALAVEHLVLRAGRRGKLRTVVVCPGLLYGGGEDDLAFCSAFKAAWTWQCRSTRGFASAIAAATAADGSNGGTEPAIEHGSAPPRLLVYGRGTNVIPTLHVADLAAYLMALAGVGTGAGVEGQAPGMTVAAAAGGAAGAATGCYATSTPPNAVANGAFSALMGSTFGFGGSAAGGTSSGGNSNYLLVTDGSRFTQMELMAAIAAALGVGPEEGAIQTIPETELHLHPAPLRSRMLLDLSLVTTPLPPPNPSAPPPVFSLSRLGGLTAHLPDVVTEFRNARNLNPLRLLVTGPPLSGKTHLARRLAHRYGLTYINVPLLLAAAADSTVAVAAGLSPSLDPSLLRQAQLEVAAGPSSSPNPKEKEKEKEGPNPGWLPTGGRVSARTLGALLAAALADPRCAARCRGFVLDGYPRSAAQARAAFYTLQVDEAAMAAMAAEQSHAKLGPHKSHRGDRGGDRAASLVATPSTPNVAAALTATLGGCADILDVPPAMKLVPNPLTAPTHVIELDVTEAELRARLAAVIAAADEAVTRVTGEPSTLSDDKKAPGGPVAKKPASTAGVPGGKGGLAAGVVPRDLTLASALGHNSEAGFARRMAAYTGWRAEDSADLRSRVAAAQAAWEAEVTRQEAEKARRAAEAGTLKAKRRRARATAAAAVTGTESPEGDEDDVAAGNIPDRGLVVTAAAASSPEMPQHGGLMALSLDAAGATHVRLSNPTLPLGPIVTIAVQPPPQAALIAMGAAAATSGNAGPTSIAASVSAAAAQVLSSPPAPPTPPLVLPERAVEVVMGPPHNLVGFPEPGPTTVQSDAAVATEPRAAVVTTAPTTAPPPPSSLAAAAAAAGAPPPAMFVTATGPLKAGLPPPQFVSSAVIERADAALPGATAITAAPDTDFKTAESWTPRSSLSPLPPVAAAAAETMTVQVEAVAAGAEASYGYRWRGSRGFAVRRYLLRRVIPVVTAALAEVALARTGSSVPPGSVGLVQSSGGSFGQAPGGGGSGSGSAPGSRAGTPGEVPSQLAAAAVAAAATVAASGAQGAAPGPGSTGKDALLHVARALAAAAAEAEAAFQDPYSDPSYAIQLAKIDAKAAREAARAASAAAKAEREAAARQHVHPSNEEQQQQQA</sequence>
<accession>A0ABQ5RYZ9</accession>
<dbReference type="Gene3D" id="3.40.50.720">
    <property type="entry name" value="NAD(P)-binding Rossmann-like Domain"/>
    <property type="match status" value="1"/>
</dbReference>
<evidence type="ECO:0000256" key="5">
    <source>
        <dbReference type="ARBA" id="ARBA00022777"/>
    </source>
</evidence>
<organism evidence="7 8">
    <name type="scientific">Volvox africanus</name>
    <dbReference type="NCBI Taxonomy" id="51714"/>
    <lineage>
        <taxon>Eukaryota</taxon>
        <taxon>Viridiplantae</taxon>
        <taxon>Chlorophyta</taxon>
        <taxon>core chlorophytes</taxon>
        <taxon>Chlorophyceae</taxon>
        <taxon>CS clade</taxon>
        <taxon>Chlamydomonadales</taxon>
        <taxon>Volvocaceae</taxon>
        <taxon>Volvox</taxon>
    </lineage>
</organism>
<dbReference type="EMBL" id="BSDZ01000014">
    <property type="protein sequence ID" value="GLI62852.1"/>
    <property type="molecule type" value="Genomic_DNA"/>
</dbReference>
<dbReference type="PANTHER" id="PTHR23359">
    <property type="entry name" value="NUCLEOTIDE KINASE"/>
    <property type="match status" value="1"/>
</dbReference>
<dbReference type="Proteomes" id="UP001165090">
    <property type="component" value="Unassembled WGS sequence"/>
</dbReference>
<feature type="compositionally biased region" description="Gly residues" evidence="6">
    <location>
        <begin position="1215"/>
        <end position="1230"/>
    </location>
</feature>
<name>A0ABQ5RYZ9_9CHLO</name>
<evidence type="ECO:0000313" key="8">
    <source>
        <dbReference type="Proteomes" id="UP001165090"/>
    </source>
</evidence>
<feature type="compositionally biased region" description="Gly residues" evidence="6">
    <location>
        <begin position="123"/>
        <end position="148"/>
    </location>
</feature>
<dbReference type="EC" id="2.7.4.3" evidence="2"/>
<dbReference type="InterPro" id="IPR027417">
    <property type="entry name" value="P-loop_NTPase"/>
</dbReference>
<feature type="region of interest" description="Disordered" evidence="6">
    <location>
        <begin position="580"/>
        <end position="608"/>
    </location>
</feature>
<proteinExistence type="inferred from homology"/>
<evidence type="ECO:0000313" key="7">
    <source>
        <dbReference type="EMBL" id="GLI62852.1"/>
    </source>
</evidence>
<dbReference type="InterPro" id="IPR033690">
    <property type="entry name" value="Adenylat_kinase_CS"/>
</dbReference>
<feature type="region of interest" description="Disordered" evidence="6">
    <location>
        <begin position="764"/>
        <end position="795"/>
    </location>
</feature>
<feature type="compositionally biased region" description="Low complexity" evidence="6">
    <location>
        <begin position="1199"/>
        <end position="1214"/>
    </location>
</feature>
<keyword evidence="5" id="KW-0418">Kinase</keyword>
<reference evidence="7 8" key="1">
    <citation type="journal article" date="2023" name="IScience">
        <title>Expanded male sex-determining region conserved during the evolution of homothallism in the green alga Volvox.</title>
        <authorList>
            <person name="Yamamoto K."/>
            <person name="Matsuzaki R."/>
            <person name="Mahakham W."/>
            <person name="Heman W."/>
            <person name="Sekimoto H."/>
            <person name="Kawachi M."/>
            <person name="Minakuchi Y."/>
            <person name="Toyoda A."/>
            <person name="Nozaki H."/>
        </authorList>
    </citation>
    <scope>NUCLEOTIDE SEQUENCE [LARGE SCALE GENOMIC DNA]</scope>
    <source>
        <strain evidence="7 8">NIES-4468</strain>
    </source>
</reference>
<evidence type="ECO:0000256" key="6">
    <source>
        <dbReference type="SAM" id="MobiDB-lite"/>
    </source>
</evidence>
<keyword evidence="3" id="KW-0808">Transferase</keyword>
<dbReference type="SUPFAM" id="SSF51735">
    <property type="entry name" value="NAD(P)-binding Rossmann-fold domains"/>
    <property type="match status" value="1"/>
</dbReference>
<feature type="region of interest" description="Disordered" evidence="6">
    <location>
        <begin position="119"/>
        <end position="207"/>
    </location>
</feature>
<dbReference type="Gene3D" id="3.40.50.300">
    <property type="entry name" value="P-loop containing nucleotide triphosphate hydrolases"/>
    <property type="match status" value="1"/>
</dbReference>
<dbReference type="InterPro" id="IPR000850">
    <property type="entry name" value="Adenylat/UMP-CMP_kin"/>
</dbReference>
<feature type="region of interest" description="Disordered" evidence="6">
    <location>
        <begin position="1199"/>
        <end position="1242"/>
    </location>
</feature>
<keyword evidence="4" id="KW-0547">Nucleotide-binding</keyword>
<protein>
    <recommendedName>
        <fullName evidence="2">adenylate kinase</fullName>
        <ecNumber evidence="2">2.7.4.3</ecNumber>
    </recommendedName>
</protein>
<feature type="region of interest" description="Disordered" evidence="6">
    <location>
        <begin position="1317"/>
        <end position="1351"/>
    </location>
</feature>
<dbReference type="InterPro" id="IPR036291">
    <property type="entry name" value="NAD(P)-bd_dom_sf"/>
</dbReference>
<feature type="region of interest" description="Disordered" evidence="6">
    <location>
        <begin position="670"/>
        <end position="689"/>
    </location>
</feature>